<reference evidence="2" key="1">
    <citation type="journal article" date="2014" name="Int. J. Syst. Evol. Microbiol.">
        <title>Complete genome of a new Firmicutes species belonging to the dominant human colonic microbiota ('Ruminococcus bicirculans') reveals two chromosomes and a selective capacity to utilize plant glucans.</title>
        <authorList>
            <consortium name="NISC Comparative Sequencing Program"/>
            <person name="Wegmann U."/>
            <person name="Louis P."/>
            <person name="Goesmann A."/>
            <person name="Henrissat B."/>
            <person name="Duncan S.H."/>
            <person name="Flint H.J."/>
        </authorList>
    </citation>
    <scope>NUCLEOTIDE SEQUENCE</scope>
    <source>
        <strain evidence="2">CGMCC 1.15931</strain>
    </source>
</reference>
<gene>
    <name evidence="2" type="ORF">GCM10011572_17570</name>
    <name evidence="3" type="ORF">GM672_00230</name>
</gene>
<reference evidence="3 4" key="3">
    <citation type="submission" date="2019-11" db="EMBL/GenBank/DDBJ databases">
        <title>Type strains purchased from KCTC, JCM and DSMZ.</title>
        <authorList>
            <person name="Lu H."/>
        </authorList>
    </citation>
    <scope>NUCLEOTIDE SEQUENCE [LARGE SCALE GENOMIC DNA]</scope>
    <source>
        <strain evidence="3 4">KCTC 52429</strain>
    </source>
</reference>
<dbReference type="EMBL" id="WNKZ01000001">
    <property type="protein sequence ID" value="MTV51149.1"/>
    <property type="molecule type" value="Genomic_DNA"/>
</dbReference>
<dbReference type="InterPro" id="IPR028983">
    <property type="entry name" value="PA2201-like_C"/>
</dbReference>
<dbReference type="EMBL" id="BMKG01000006">
    <property type="protein sequence ID" value="GGB96070.1"/>
    <property type="molecule type" value="Genomic_DNA"/>
</dbReference>
<evidence type="ECO:0000313" key="2">
    <source>
        <dbReference type="EMBL" id="GGB96070.1"/>
    </source>
</evidence>
<evidence type="ECO:0000313" key="4">
    <source>
        <dbReference type="Proteomes" id="UP000430634"/>
    </source>
</evidence>
<dbReference type="RefSeq" id="WP_155468515.1">
    <property type="nucleotide sequence ID" value="NZ_BMKG01000006.1"/>
</dbReference>
<dbReference type="Gene3D" id="1.10.3920.10">
    <property type="entry name" value="PA2201 C-terminal domain-like"/>
    <property type="match status" value="1"/>
</dbReference>
<organism evidence="3 4">
    <name type="scientific">Pseudoduganella buxea</name>
    <dbReference type="NCBI Taxonomy" id="1949069"/>
    <lineage>
        <taxon>Bacteria</taxon>
        <taxon>Pseudomonadati</taxon>
        <taxon>Pseudomonadota</taxon>
        <taxon>Betaproteobacteria</taxon>
        <taxon>Burkholderiales</taxon>
        <taxon>Oxalobacteraceae</taxon>
        <taxon>Telluria group</taxon>
        <taxon>Pseudoduganella</taxon>
    </lineage>
</organism>
<feature type="domain" description="PoNi C-terminal" evidence="1">
    <location>
        <begin position="159"/>
        <end position="268"/>
    </location>
</feature>
<reference evidence="2" key="4">
    <citation type="submission" date="2024-05" db="EMBL/GenBank/DDBJ databases">
        <authorList>
            <person name="Sun Q."/>
            <person name="Zhou Y."/>
        </authorList>
    </citation>
    <scope>NUCLEOTIDE SEQUENCE</scope>
    <source>
        <strain evidence="2">CGMCC 1.15931</strain>
    </source>
</reference>
<comment type="caution">
    <text evidence="3">The sequence shown here is derived from an EMBL/GenBank/DDBJ whole genome shotgun (WGS) entry which is preliminary data.</text>
</comment>
<dbReference type="Proteomes" id="UP000622638">
    <property type="component" value="Unassembled WGS sequence"/>
</dbReference>
<sequence length="343" mass="38934">MSIESKKFAELRRQQFLTEQMYQITNKNQSELILVSEKNLLSFCEGSDDYAGELEMVYLEKLWLWMLEYTAGCPIDEISPRFSEIVNDFVVWNEAFQSFAKQLAIEFPEDGAYRYMAAPDFENLADYQNTLQLLSIAILLRDRASLNAIVKVLRSHSGKDALFDELMEICGGPAASAYECILGMPYEQLASACRQSDDSVIIKEIEDYLNAWYQAMAPHPRWYNAHLDNVSDGPAAYYGYWAFEAAAIAFVFDVDDSGLTNMVYPKDLADYARKSRSHEEKIKEGISGDSDRVEGGSICPRDGYWETPAVIASRAFFKAGDVMPIIADAEYGKSIWHWSIDQD</sequence>
<dbReference type="InterPro" id="IPR015025">
    <property type="entry name" value="PoNi_C"/>
</dbReference>
<evidence type="ECO:0000313" key="5">
    <source>
        <dbReference type="Proteomes" id="UP000622638"/>
    </source>
</evidence>
<reference evidence="5" key="2">
    <citation type="journal article" date="2019" name="Int. J. Syst. Evol. Microbiol.">
        <title>The Global Catalogue of Microorganisms (GCM) 10K type strain sequencing project: providing services to taxonomists for standard genome sequencing and annotation.</title>
        <authorList>
            <consortium name="The Broad Institute Genomics Platform"/>
            <consortium name="The Broad Institute Genome Sequencing Center for Infectious Disease"/>
            <person name="Wu L."/>
            <person name="Ma J."/>
        </authorList>
    </citation>
    <scope>NUCLEOTIDE SEQUENCE [LARGE SCALE GENOMIC DNA]</scope>
    <source>
        <strain evidence="5">CGMCC 1.15931</strain>
    </source>
</reference>
<protein>
    <submittedName>
        <fullName evidence="3">DUF1911 domain-containing protein</fullName>
    </submittedName>
</protein>
<dbReference type="Proteomes" id="UP000430634">
    <property type="component" value="Unassembled WGS sequence"/>
</dbReference>
<name>A0A6I3SQF4_9BURK</name>
<dbReference type="OrthoDB" id="8742014at2"/>
<dbReference type="SUPFAM" id="SSF140731">
    <property type="entry name" value="PA2201 C-terminal domain-like"/>
    <property type="match status" value="1"/>
</dbReference>
<dbReference type="Pfam" id="PF08929">
    <property type="entry name" value="PoNi_C"/>
    <property type="match status" value="1"/>
</dbReference>
<dbReference type="AlphaFoldDB" id="A0A6I3SQF4"/>
<proteinExistence type="predicted"/>
<evidence type="ECO:0000313" key="3">
    <source>
        <dbReference type="EMBL" id="MTV51149.1"/>
    </source>
</evidence>
<keyword evidence="5" id="KW-1185">Reference proteome</keyword>
<accession>A0A6I3SQF4</accession>
<evidence type="ECO:0000259" key="1">
    <source>
        <dbReference type="Pfam" id="PF08929"/>
    </source>
</evidence>